<proteinExistence type="predicted"/>
<protein>
    <submittedName>
        <fullName evidence="1">Uncharacterized protein</fullName>
    </submittedName>
</protein>
<keyword evidence="2" id="KW-1185">Reference proteome</keyword>
<dbReference type="Proteomes" id="UP001054945">
    <property type="component" value="Unassembled WGS sequence"/>
</dbReference>
<evidence type="ECO:0000313" key="2">
    <source>
        <dbReference type="Proteomes" id="UP001054945"/>
    </source>
</evidence>
<gene>
    <name evidence="1" type="ORF">CEXT_251731</name>
</gene>
<name>A0AAV4QV72_CAEEX</name>
<dbReference type="EMBL" id="BPLR01006956">
    <property type="protein sequence ID" value="GIY13543.1"/>
    <property type="molecule type" value="Genomic_DNA"/>
</dbReference>
<sequence>MITIHVPLFRMRHKILRHGMPACLNKQSFHPPLLRIMMQVNEHGTACLSDWFQFMIRMLRHYSRGACYSEAPSSTGAWRDRGTTGRLAINVFHWGTSFAPEKLRVLI</sequence>
<comment type="caution">
    <text evidence="1">The sequence shown here is derived from an EMBL/GenBank/DDBJ whole genome shotgun (WGS) entry which is preliminary data.</text>
</comment>
<accession>A0AAV4QV72</accession>
<evidence type="ECO:0000313" key="1">
    <source>
        <dbReference type="EMBL" id="GIY13543.1"/>
    </source>
</evidence>
<reference evidence="1 2" key="1">
    <citation type="submission" date="2021-06" db="EMBL/GenBank/DDBJ databases">
        <title>Caerostris extrusa draft genome.</title>
        <authorList>
            <person name="Kono N."/>
            <person name="Arakawa K."/>
        </authorList>
    </citation>
    <scope>NUCLEOTIDE SEQUENCE [LARGE SCALE GENOMIC DNA]</scope>
</reference>
<organism evidence="1 2">
    <name type="scientific">Caerostris extrusa</name>
    <name type="common">Bark spider</name>
    <name type="synonym">Caerostris bankana</name>
    <dbReference type="NCBI Taxonomy" id="172846"/>
    <lineage>
        <taxon>Eukaryota</taxon>
        <taxon>Metazoa</taxon>
        <taxon>Ecdysozoa</taxon>
        <taxon>Arthropoda</taxon>
        <taxon>Chelicerata</taxon>
        <taxon>Arachnida</taxon>
        <taxon>Araneae</taxon>
        <taxon>Araneomorphae</taxon>
        <taxon>Entelegynae</taxon>
        <taxon>Araneoidea</taxon>
        <taxon>Araneidae</taxon>
        <taxon>Caerostris</taxon>
    </lineage>
</organism>
<dbReference type="AlphaFoldDB" id="A0AAV4QV72"/>